<dbReference type="AlphaFoldDB" id="A0A844Z117"/>
<dbReference type="EMBL" id="WTYV01000002">
    <property type="protein sequence ID" value="MXO71593.1"/>
    <property type="molecule type" value="Genomic_DNA"/>
</dbReference>
<name>A0A844Z117_9SPHN</name>
<keyword evidence="1" id="KW-0472">Membrane</keyword>
<accession>A0A844Z117</accession>
<dbReference type="Proteomes" id="UP000466966">
    <property type="component" value="Unassembled WGS sequence"/>
</dbReference>
<evidence type="ECO:0000256" key="1">
    <source>
        <dbReference type="SAM" id="Phobius"/>
    </source>
</evidence>
<feature type="transmembrane region" description="Helical" evidence="1">
    <location>
        <begin position="75"/>
        <end position="96"/>
    </location>
</feature>
<proteinExistence type="predicted"/>
<feature type="transmembrane region" description="Helical" evidence="1">
    <location>
        <begin position="49"/>
        <end position="68"/>
    </location>
</feature>
<gene>
    <name evidence="2" type="ORF">GRI99_08040</name>
</gene>
<dbReference type="OrthoDB" id="7449199at2"/>
<feature type="transmembrane region" description="Helical" evidence="1">
    <location>
        <begin position="129"/>
        <end position="150"/>
    </location>
</feature>
<keyword evidence="1" id="KW-1133">Transmembrane helix</keyword>
<keyword evidence="1" id="KW-0812">Transmembrane</keyword>
<evidence type="ECO:0000313" key="2">
    <source>
        <dbReference type="EMBL" id="MXO71593.1"/>
    </source>
</evidence>
<organism evidence="2 3">
    <name type="scientific">Alteraurantiacibacter buctensis</name>
    <dbReference type="NCBI Taxonomy" id="1503981"/>
    <lineage>
        <taxon>Bacteria</taxon>
        <taxon>Pseudomonadati</taxon>
        <taxon>Pseudomonadota</taxon>
        <taxon>Alphaproteobacteria</taxon>
        <taxon>Sphingomonadales</taxon>
        <taxon>Erythrobacteraceae</taxon>
        <taxon>Alteraurantiacibacter</taxon>
    </lineage>
</organism>
<protein>
    <submittedName>
        <fullName evidence="2">Uncharacterized protein</fullName>
    </submittedName>
</protein>
<keyword evidence="3" id="KW-1185">Reference proteome</keyword>
<dbReference type="RefSeq" id="WP_160771494.1">
    <property type="nucleotide sequence ID" value="NZ_WTYV01000002.1"/>
</dbReference>
<evidence type="ECO:0000313" key="3">
    <source>
        <dbReference type="Proteomes" id="UP000466966"/>
    </source>
</evidence>
<sequence length="151" mass="15936">MFDQARQFTLDHAEPAAPAERPTLTLVQQADASPPAQPEARRFELPRSVWAGMLASYGVFFAAITIATGGSGQSVFAIVISLLYTAMYFGLARVIARQAGPDAKSPLLRGEALPTWCGPMDAKAVYGQILVVPMAVALFGVGIAVICAVVL</sequence>
<comment type="caution">
    <text evidence="2">The sequence shown here is derived from an EMBL/GenBank/DDBJ whole genome shotgun (WGS) entry which is preliminary data.</text>
</comment>
<reference evidence="2 3" key="1">
    <citation type="submission" date="2019-12" db="EMBL/GenBank/DDBJ databases">
        <title>Genomic-based taxomic classification of the family Erythrobacteraceae.</title>
        <authorList>
            <person name="Xu L."/>
        </authorList>
    </citation>
    <scope>NUCLEOTIDE SEQUENCE [LARGE SCALE GENOMIC DNA]</scope>
    <source>
        <strain evidence="2 3">M0322</strain>
    </source>
</reference>